<dbReference type="GeneID" id="8850190"/>
<dbReference type="InterPro" id="IPR000668">
    <property type="entry name" value="Peptidase_C1A_C"/>
</dbReference>
<comment type="function">
    <text evidence="2">Thiol protease which is required for parasite excystation and invasion of the proximal small intestine of the human host.</text>
</comment>
<dbReference type="VEuPathDB" id="AmoebaDB:NAEGRDRAFT_77381"/>
<protein>
    <submittedName>
        <fullName evidence="4">Cathepsin B</fullName>
    </submittedName>
</protein>
<keyword evidence="5" id="KW-1185">Reference proteome</keyword>
<reference evidence="4 5" key="1">
    <citation type="journal article" date="2010" name="Cell">
        <title>The genome of Naegleria gruberi illuminates early eukaryotic versatility.</title>
        <authorList>
            <person name="Fritz-Laylin L.K."/>
            <person name="Prochnik S.E."/>
            <person name="Ginger M.L."/>
            <person name="Dacks J.B."/>
            <person name="Carpenter M.L."/>
            <person name="Field M.C."/>
            <person name="Kuo A."/>
            <person name="Paredez A."/>
            <person name="Chapman J."/>
            <person name="Pham J."/>
            <person name="Shu S."/>
            <person name="Neupane R."/>
            <person name="Cipriano M."/>
            <person name="Mancuso J."/>
            <person name="Tu H."/>
            <person name="Salamov A."/>
            <person name="Lindquist E."/>
            <person name="Shapiro H."/>
            <person name="Lucas S."/>
            <person name="Grigoriev I.V."/>
            <person name="Cande W.Z."/>
            <person name="Fulton C."/>
            <person name="Rokhsar D.S."/>
            <person name="Dawson S.C."/>
        </authorList>
    </citation>
    <scope>NUCLEOTIDE SEQUENCE [LARGE SCALE GENOMIC DNA]</scope>
    <source>
        <strain evidence="4 5">NEG-M</strain>
    </source>
</reference>
<dbReference type="PANTHER" id="PTHR12411">
    <property type="entry name" value="CYSTEINE PROTEASE FAMILY C1-RELATED"/>
    <property type="match status" value="1"/>
</dbReference>
<dbReference type="PROSITE" id="PS00139">
    <property type="entry name" value="THIOL_PROTEASE_CYS"/>
    <property type="match status" value="1"/>
</dbReference>
<dbReference type="SMART" id="SM00645">
    <property type="entry name" value="Pept_C1"/>
    <property type="match status" value="1"/>
</dbReference>
<dbReference type="PROSITE" id="PS00639">
    <property type="entry name" value="THIOL_PROTEASE_HIS"/>
    <property type="match status" value="1"/>
</dbReference>
<evidence type="ECO:0000313" key="4">
    <source>
        <dbReference type="EMBL" id="EFC44879.1"/>
    </source>
</evidence>
<name>D2VEH5_NAEGR</name>
<accession>D2VEH5</accession>
<evidence type="ECO:0000256" key="2">
    <source>
        <dbReference type="ARBA" id="ARBA00060028"/>
    </source>
</evidence>
<dbReference type="Pfam" id="PF00112">
    <property type="entry name" value="Peptidase_C1"/>
    <property type="match status" value="1"/>
</dbReference>
<dbReference type="eggNOG" id="KOG1543">
    <property type="taxonomic scope" value="Eukaryota"/>
</dbReference>
<dbReference type="Gene3D" id="3.90.70.10">
    <property type="entry name" value="Cysteine proteinases"/>
    <property type="match status" value="1"/>
</dbReference>
<dbReference type="AlphaFoldDB" id="D2VEH5"/>
<dbReference type="InterPro" id="IPR013128">
    <property type="entry name" value="Peptidase_C1A"/>
</dbReference>
<proteinExistence type="inferred from homology"/>
<dbReference type="OrthoDB" id="640249at2759"/>
<gene>
    <name evidence="4" type="ORF">NAEGRDRAFT_77381</name>
</gene>
<dbReference type="Proteomes" id="UP000006671">
    <property type="component" value="Unassembled WGS sequence"/>
</dbReference>
<sequence>MAINFKMINEINSDPSSTWKAGVNRNLAGKTVAEMKRLLGFAKKEGQVRYSEEQMTTIKHYNEAKASAVKSVGVEEASKQFKTLGLPTNFDSRQQWGKCIHPIRNQEQCGSCWAFSASESLSDRFCIASNGKVDVILSPQDMVSCDYNDMGCDGGNLDNAWWWMKNKGIVPDSCMPYVSGGGNVPACPSNCNGTNIPISSQLYYAKSFSHISPWMFWERVADIQQEIYTNGPVQGGFSVYQDFMNYKSGVYSHKTGSFLGGHAIKIIGWGVEGGVDYWLVANSWSTDWGIDGTFKILRGHNECGIEDDVYAGPADLSRVPK</sequence>
<organism evidence="5">
    <name type="scientific">Naegleria gruberi</name>
    <name type="common">Amoeba</name>
    <dbReference type="NCBI Taxonomy" id="5762"/>
    <lineage>
        <taxon>Eukaryota</taxon>
        <taxon>Discoba</taxon>
        <taxon>Heterolobosea</taxon>
        <taxon>Tetramitia</taxon>
        <taxon>Eutetramitia</taxon>
        <taxon>Vahlkampfiidae</taxon>
        <taxon>Naegleria</taxon>
    </lineage>
</organism>
<dbReference type="CDD" id="cd02620">
    <property type="entry name" value="Peptidase_C1A_CathepsinB"/>
    <property type="match status" value="1"/>
</dbReference>
<dbReference type="GO" id="GO:0008234">
    <property type="term" value="F:cysteine-type peptidase activity"/>
    <property type="evidence" value="ECO:0007669"/>
    <property type="project" value="InterPro"/>
</dbReference>
<dbReference type="MEROPS" id="C01.A58"/>
<dbReference type="InterPro" id="IPR025660">
    <property type="entry name" value="Pept_his_AS"/>
</dbReference>
<dbReference type="RefSeq" id="XP_002677623.1">
    <property type="nucleotide sequence ID" value="XM_002677577.1"/>
</dbReference>
<evidence type="ECO:0000259" key="3">
    <source>
        <dbReference type="SMART" id="SM00645"/>
    </source>
</evidence>
<dbReference type="PRINTS" id="PR00705">
    <property type="entry name" value="PAPAIN"/>
</dbReference>
<evidence type="ECO:0000313" key="5">
    <source>
        <dbReference type="Proteomes" id="UP000006671"/>
    </source>
</evidence>
<dbReference type="SUPFAM" id="SSF54001">
    <property type="entry name" value="Cysteine proteinases"/>
    <property type="match status" value="1"/>
</dbReference>
<dbReference type="InterPro" id="IPR000169">
    <property type="entry name" value="Pept_cys_AS"/>
</dbReference>
<dbReference type="FunFam" id="3.90.70.10:FF:000096">
    <property type="entry name" value="Cathepsin B-like cysteine protease"/>
    <property type="match status" value="1"/>
</dbReference>
<dbReference type="InterPro" id="IPR038765">
    <property type="entry name" value="Papain-like_cys_pep_sf"/>
</dbReference>
<dbReference type="EMBL" id="GG738866">
    <property type="protein sequence ID" value="EFC44879.1"/>
    <property type="molecule type" value="Genomic_DNA"/>
</dbReference>
<comment type="similarity">
    <text evidence="1">Belongs to the peptidase C1 family.</text>
</comment>
<dbReference type="GO" id="GO:0006508">
    <property type="term" value="P:proteolysis"/>
    <property type="evidence" value="ECO:0007669"/>
    <property type="project" value="InterPro"/>
</dbReference>
<feature type="domain" description="Peptidase C1A papain C-terminal" evidence="3">
    <location>
        <begin position="86"/>
        <end position="313"/>
    </location>
</feature>
<evidence type="ECO:0000256" key="1">
    <source>
        <dbReference type="ARBA" id="ARBA00008455"/>
    </source>
</evidence>
<dbReference type="KEGG" id="ngr:NAEGRDRAFT_77381"/>
<dbReference type="InParanoid" id="D2VEH5"/>